<comment type="caution">
    <text evidence="2">The sequence shown here is derived from an EMBL/GenBank/DDBJ whole genome shotgun (WGS) entry which is preliminary data.</text>
</comment>
<dbReference type="RefSeq" id="WP_275227896.1">
    <property type="nucleotide sequence ID" value="NZ_JARESE010000020.1"/>
</dbReference>
<name>A0ABT5WPX4_9SPHN</name>
<reference evidence="2 3" key="1">
    <citation type="submission" date="2023-03" db="EMBL/GenBank/DDBJ databases">
        <title>NovoSphingobium album sp. nov. isolated from polycyclic aromatic hydrocarbons- and heavy-metal polluted soil.</title>
        <authorList>
            <person name="Liu Z."/>
            <person name="Wang K."/>
        </authorList>
    </citation>
    <scope>NUCLEOTIDE SEQUENCE [LARGE SCALE GENOMIC DNA]</scope>
    <source>
        <strain evidence="2 3">H3SJ31-1</strain>
    </source>
</reference>
<evidence type="ECO:0000313" key="3">
    <source>
        <dbReference type="Proteomes" id="UP001216253"/>
    </source>
</evidence>
<dbReference type="Proteomes" id="UP001216253">
    <property type="component" value="Unassembled WGS sequence"/>
</dbReference>
<dbReference type="EMBL" id="JARESE010000020">
    <property type="protein sequence ID" value="MDE8651806.1"/>
    <property type="molecule type" value="Genomic_DNA"/>
</dbReference>
<evidence type="ECO:0000313" key="2">
    <source>
        <dbReference type="EMBL" id="MDE8651806.1"/>
    </source>
</evidence>
<protein>
    <recommendedName>
        <fullName evidence="4">Lipoprotein</fullName>
    </recommendedName>
</protein>
<keyword evidence="3" id="KW-1185">Reference proteome</keyword>
<evidence type="ECO:0008006" key="4">
    <source>
        <dbReference type="Google" id="ProtNLM"/>
    </source>
</evidence>
<dbReference type="PROSITE" id="PS51257">
    <property type="entry name" value="PROKAR_LIPOPROTEIN"/>
    <property type="match status" value="1"/>
</dbReference>
<proteinExistence type="predicted"/>
<feature type="region of interest" description="Disordered" evidence="1">
    <location>
        <begin position="185"/>
        <end position="232"/>
    </location>
</feature>
<organism evidence="2 3">
    <name type="scientific">Novosphingobium album</name>
    <name type="common">ex Liu et al. 2023</name>
    <dbReference type="NCBI Taxonomy" id="3031130"/>
    <lineage>
        <taxon>Bacteria</taxon>
        <taxon>Pseudomonadati</taxon>
        <taxon>Pseudomonadota</taxon>
        <taxon>Alphaproteobacteria</taxon>
        <taxon>Sphingomonadales</taxon>
        <taxon>Sphingomonadaceae</taxon>
        <taxon>Novosphingobium</taxon>
    </lineage>
</organism>
<evidence type="ECO:0000256" key="1">
    <source>
        <dbReference type="SAM" id="MobiDB-lite"/>
    </source>
</evidence>
<gene>
    <name evidence="2" type="ORF">PYV00_08725</name>
</gene>
<feature type="compositionally biased region" description="Low complexity" evidence="1">
    <location>
        <begin position="220"/>
        <end position="232"/>
    </location>
</feature>
<accession>A0ABT5WPX4</accession>
<sequence>MRKLILSGALLLGACGGGEDFALDVNLPADRAYADLSRLNGGEILALAHLPAIDRTRPADGQVRYVMHSLEGKGDAVIDFRIERLNPAQSRLHVTVDMPSVDFRLNGVDKYVSEWKTELVLKKLLRQWADQRAAGKPATSQIAELDTAMGAFTLVLSPGKFDSVTRQAALGRFDFARFADADEAAAEPEAEHWELQPGEVNAPDPTYREERSAAYDGDSESSGSQSDWGAAN</sequence>